<evidence type="ECO:0000256" key="2">
    <source>
        <dbReference type="ARBA" id="ARBA00022448"/>
    </source>
</evidence>
<feature type="transmembrane region" description="Helical" evidence="8">
    <location>
        <begin position="238"/>
        <end position="260"/>
    </location>
</feature>
<keyword evidence="7 8" id="KW-0472">Membrane</keyword>
<keyword evidence="6 8" id="KW-1133">Transmembrane helix</keyword>
<evidence type="ECO:0000313" key="10">
    <source>
        <dbReference type="EMBL" id="SSW71106.1"/>
    </source>
</evidence>
<dbReference type="PANTHER" id="PTHR43357">
    <property type="entry name" value="INNER MEMBRANE ABC TRANSPORTER PERMEASE PROTEIN YDCV"/>
    <property type="match status" value="1"/>
</dbReference>
<dbReference type="GO" id="GO:0055085">
    <property type="term" value="P:transmembrane transport"/>
    <property type="evidence" value="ECO:0007669"/>
    <property type="project" value="InterPro"/>
</dbReference>
<dbReference type="InterPro" id="IPR035906">
    <property type="entry name" value="MetI-like_sf"/>
</dbReference>
<keyword evidence="3" id="KW-1003">Cell membrane</keyword>
<organism evidence="10 11">
    <name type="scientific">Achromobacter veterisilvae</name>
    <dbReference type="NCBI Taxonomy" id="2069367"/>
    <lineage>
        <taxon>Bacteria</taxon>
        <taxon>Pseudomonadati</taxon>
        <taxon>Pseudomonadota</taxon>
        <taxon>Betaproteobacteria</taxon>
        <taxon>Burkholderiales</taxon>
        <taxon>Alcaligenaceae</taxon>
        <taxon>Achromobacter</taxon>
    </lineage>
</organism>
<evidence type="ECO:0000256" key="1">
    <source>
        <dbReference type="ARBA" id="ARBA00004429"/>
    </source>
</evidence>
<dbReference type="PANTHER" id="PTHR43357:SF4">
    <property type="entry name" value="INNER MEMBRANE ABC TRANSPORTER PERMEASE PROTEIN YDCV"/>
    <property type="match status" value="1"/>
</dbReference>
<sequence length="280" mass="30057">MDTFQSASPLDRSCRLGLRVACAAILLFLILPVLVIIPLSFNGGSFLTFPLEGISLRWYRQLFASENWMTAIRNSFLIAIATTALATALGTMAAIGMQRLPGKLKMAMQMFITSPVIVPVIISATALYFLYAPIGLNNSLPGLVLSHTVLAVPFVVITVAATLEGFDMNLMRAAASSGAPPVLAFRRIMLPLIAPGVISGGLFAFAVSFDDIVMAIFLAGPRQRTIPLQMFNGVREEINPTIAAAATILVILSILLLSAVEYLKHRARRMNASGLEGHQA</sequence>
<feature type="domain" description="ABC transmembrane type-1" evidence="9">
    <location>
        <begin position="72"/>
        <end position="261"/>
    </location>
</feature>
<evidence type="ECO:0000256" key="3">
    <source>
        <dbReference type="ARBA" id="ARBA00022475"/>
    </source>
</evidence>
<evidence type="ECO:0000259" key="9">
    <source>
        <dbReference type="PROSITE" id="PS50928"/>
    </source>
</evidence>
<keyword evidence="5 8" id="KW-0812">Transmembrane</keyword>
<dbReference type="RefSeq" id="WP_129243440.1">
    <property type="nucleotide sequence ID" value="NZ_UFQC01000027.1"/>
</dbReference>
<evidence type="ECO:0000256" key="8">
    <source>
        <dbReference type="RuleBase" id="RU363032"/>
    </source>
</evidence>
<protein>
    <submittedName>
        <fullName evidence="10">Trehalose transport system permease protein SugB</fullName>
    </submittedName>
</protein>
<dbReference type="OrthoDB" id="9808619at2"/>
<evidence type="ECO:0000313" key="11">
    <source>
        <dbReference type="Proteomes" id="UP000289465"/>
    </source>
</evidence>
<dbReference type="Proteomes" id="UP000289465">
    <property type="component" value="Unassembled WGS sequence"/>
</dbReference>
<evidence type="ECO:0000256" key="4">
    <source>
        <dbReference type="ARBA" id="ARBA00022519"/>
    </source>
</evidence>
<dbReference type="EMBL" id="UFQC01000027">
    <property type="protein sequence ID" value="SSW71106.1"/>
    <property type="molecule type" value="Genomic_DNA"/>
</dbReference>
<dbReference type="PROSITE" id="PS50928">
    <property type="entry name" value="ABC_TM1"/>
    <property type="match status" value="1"/>
</dbReference>
<evidence type="ECO:0000256" key="7">
    <source>
        <dbReference type="ARBA" id="ARBA00023136"/>
    </source>
</evidence>
<dbReference type="GO" id="GO:0005886">
    <property type="term" value="C:plasma membrane"/>
    <property type="evidence" value="ECO:0007669"/>
    <property type="project" value="UniProtKB-SubCell"/>
</dbReference>
<keyword evidence="4" id="KW-0997">Cell inner membrane</keyword>
<dbReference type="SUPFAM" id="SSF161098">
    <property type="entry name" value="MetI-like"/>
    <property type="match status" value="1"/>
</dbReference>
<feature type="transmembrane region" description="Helical" evidence="8">
    <location>
        <begin position="107"/>
        <end position="131"/>
    </location>
</feature>
<dbReference type="AlphaFoldDB" id="A0A446CTA5"/>
<dbReference type="Pfam" id="PF00528">
    <property type="entry name" value="BPD_transp_1"/>
    <property type="match status" value="1"/>
</dbReference>
<comment type="subcellular location">
    <subcellularLocation>
        <location evidence="1">Cell inner membrane</location>
        <topology evidence="1">Multi-pass membrane protein</topology>
    </subcellularLocation>
    <subcellularLocation>
        <location evidence="8">Cell membrane</location>
        <topology evidence="8">Multi-pass membrane protein</topology>
    </subcellularLocation>
</comment>
<dbReference type="InterPro" id="IPR000515">
    <property type="entry name" value="MetI-like"/>
</dbReference>
<comment type="similarity">
    <text evidence="8">Belongs to the binding-protein-dependent transport system permease family.</text>
</comment>
<feature type="transmembrane region" description="Helical" evidence="8">
    <location>
        <begin position="20"/>
        <end position="41"/>
    </location>
</feature>
<reference evidence="10 11" key="1">
    <citation type="submission" date="2018-07" db="EMBL/GenBank/DDBJ databases">
        <authorList>
            <person name="Peeters C."/>
        </authorList>
    </citation>
    <scope>NUCLEOTIDE SEQUENCE [LARGE SCALE GENOMIC DNA]</scope>
    <source>
        <strain evidence="10 11">LMG 30378</strain>
    </source>
</reference>
<evidence type="ECO:0000256" key="6">
    <source>
        <dbReference type="ARBA" id="ARBA00022989"/>
    </source>
</evidence>
<name>A0A446CTA5_9BURK</name>
<proteinExistence type="inferred from homology"/>
<feature type="transmembrane region" description="Helical" evidence="8">
    <location>
        <begin position="76"/>
        <end position="95"/>
    </location>
</feature>
<gene>
    <name evidence="10" type="primary">sugB_2</name>
    <name evidence="10" type="ORF">AVE30378_04423</name>
</gene>
<accession>A0A446CTA5</accession>
<evidence type="ECO:0000256" key="5">
    <source>
        <dbReference type="ARBA" id="ARBA00022692"/>
    </source>
</evidence>
<dbReference type="CDD" id="cd06261">
    <property type="entry name" value="TM_PBP2"/>
    <property type="match status" value="1"/>
</dbReference>
<feature type="transmembrane region" description="Helical" evidence="8">
    <location>
        <begin position="192"/>
        <end position="218"/>
    </location>
</feature>
<feature type="transmembrane region" description="Helical" evidence="8">
    <location>
        <begin position="143"/>
        <end position="163"/>
    </location>
</feature>
<dbReference type="Gene3D" id="1.10.3720.10">
    <property type="entry name" value="MetI-like"/>
    <property type="match status" value="1"/>
</dbReference>
<keyword evidence="2 8" id="KW-0813">Transport</keyword>